<comment type="similarity">
    <text evidence="2">Belongs to the UPF0719 family.</text>
</comment>
<feature type="transmembrane region" description="Helical" evidence="7">
    <location>
        <begin position="15"/>
        <end position="35"/>
    </location>
</feature>
<dbReference type="Pfam" id="PF03994">
    <property type="entry name" value="DUF350"/>
    <property type="match status" value="2"/>
</dbReference>
<dbReference type="EMBL" id="BAEN01000018">
    <property type="protein sequence ID" value="GAC13329.1"/>
    <property type="molecule type" value="Genomic_DNA"/>
</dbReference>
<dbReference type="GO" id="GO:0005886">
    <property type="term" value="C:plasma membrane"/>
    <property type="evidence" value="ECO:0007669"/>
    <property type="project" value="UniProtKB-SubCell"/>
</dbReference>
<dbReference type="InterPro" id="IPR007140">
    <property type="entry name" value="DUF350"/>
</dbReference>
<feature type="transmembrane region" description="Helical" evidence="7">
    <location>
        <begin position="55"/>
        <end position="77"/>
    </location>
</feature>
<evidence type="ECO:0000256" key="4">
    <source>
        <dbReference type="ARBA" id="ARBA00022692"/>
    </source>
</evidence>
<dbReference type="PANTHER" id="PTHR40043">
    <property type="entry name" value="UPF0719 INNER MEMBRANE PROTEIN YJFL"/>
    <property type="match status" value="1"/>
</dbReference>
<protein>
    <recommendedName>
        <fullName evidence="10">ATP synthase F0, A subunit</fullName>
    </recommendedName>
</protein>
<feature type="transmembrane region" description="Helical" evidence="7">
    <location>
        <begin position="129"/>
        <end position="151"/>
    </location>
</feature>
<comment type="subcellular location">
    <subcellularLocation>
        <location evidence="1">Cell membrane</location>
        <topology evidence="1">Multi-pass membrane protein</topology>
    </subcellularLocation>
</comment>
<keyword evidence="9" id="KW-1185">Reference proteome</keyword>
<dbReference type="Proteomes" id="UP000006334">
    <property type="component" value="Unassembled WGS sequence"/>
</dbReference>
<comment type="caution">
    <text evidence="8">The sequence shown here is derived from an EMBL/GenBank/DDBJ whole genome shotgun (WGS) entry which is preliminary data.</text>
</comment>
<feature type="transmembrane region" description="Helical" evidence="7">
    <location>
        <begin position="213"/>
        <end position="232"/>
    </location>
</feature>
<sequence>MMQDLVNLVPLSSGVWIYLGIDIAVAICLLFTLRLMSGKMAAVSTSQELGSNDNFAFGISVAGRMLALCIVLSAAAASSDNNGYLGAALSMLLFGLVGILLIKIGRILHDKIILNRIDKEDMIKKRNTSIGVIDSASSVSTALIVSSVMLWVDGADWNALFAILSGFVVTQAILLIRTRIYERRFIINNQSSTFQQTISKGQLAVAIQHSGNLLGTAIVVSAANGLLTYNPVGYVSNLTGWLIVGMALSLILVILVILAKKVVLIGLNLAQEVEQQHNVGLASIEMVLSVGIALIVSGLFS</sequence>
<evidence type="ECO:0000313" key="9">
    <source>
        <dbReference type="Proteomes" id="UP000006334"/>
    </source>
</evidence>
<dbReference type="AlphaFoldDB" id="K6WY06"/>
<dbReference type="PANTHER" id="PTHR40043:SF1">
    <property type="entry name" value="UPF0719 INNER MEMBRANE PROTEIN YJFL"/>
    <property type="match status" value="1"/>
</dbReference>
<evidence type="ECO:0000256" key="7">
    <source>
        <dbReference type="SAM" id="Phobius"/>
    </source>
</evidence>
<dbReference type="RefSeq" id="WP_008843149.1">
    <property type="nucleotide sequence ID" value="NZ_BAEN01000018.1"/>
</dbReference>
<name>K6WY06_9ALTE</name>
<evidence type="ECO:0000256" key="1">
    <source>
        <dbReference type="ARBA" id="ARBA00004651"/>
    </source>
</evidence>
<feature type="transmembrane region" description="Helical" evidence="7">
    <location>
        <begin position="279"/>
        <end position="300"/>
    </location>
</feature>
<feature type="transmembrane region" description="Helical" evidence="7">
    <location>
        <begin position="238"/>
        <end position="258"/>
    </location>
</feature>
<keyword evidence="3" id="KW-1003">Cell membrane</keyword>
<proteinExistence type="inferred from homology"/>
<evidence type="ECO:0000256" key="2">
    <source>
        <dbReference type="ARBA" id="ARBA00005779"/>
    </source>
</evidence>
<organism evidence="8 9">
    <name type="scientific">Aliiglaciecola lipolytica E3</name>
    <dbReference type="NCBI Taxonomy" id="1127673"/>
    <lineage>
        <taxon>Bacteria</taxon>
        <taxon>Pseudomonadati</taxon>
        <taxon>Pseudomonadota</taxon>
        <taxon>Gammaproteobacteria</taxon>
        <taxon>Alteromonadales</taxon>
        <taxon>Alteromonadaceae</taxon>
        <taxon>Aliiglaciecola</taxon>
    </lineage>
</organism>
<evidence type="ECO:0008006" key="10">
    <source>
        <dbReference type="Google" id="ProtNLM"/>
    </source>
</evidence>
<feature type="transmembrane region" description="Helical" evidence="7">
    <location>
        <begin position="157"/>
        <end position="176"/>
    </location>
</feature>
<evidence type="ECO:0000256" key="3">
    <source>
        <dbReference type="ARBA" id="ARBA00022475"/>
    </source>
</evidence>
<dbReference type="eggNOG" id="COG3766">
    <property type="taxonomic scope" value="Bacteria"/>
</dbReference>
<keyword evidence="5 7" id="KW-1133">Transmembrane helix</keyword>
<evidence type="ECO:0000313" key="8">
    <source>
        <dbReference type="EMBL" id="GAC13329.1"/>
    </source>
</evidence>
<dbReference type="STRING" id="1127673.GLIP_0683"/>
<gene>
    <name evidence="8" type="ORF">GLIP_0683</name>
</gene>
<evidence type="ECO:0000256" key="5">
    <source>
        <dbReference type="ARBA" id="ARBA00022989"/>
    </source>
</evidence>
<reference evidence="8 9" key="1">
    <citation type="journal article" date="2017" name="Antonie Van Leeuwenhoek">
        <title>Rhizobium rhizosphaerae sp. nov., a novel species isolated from rice rhizosphere.</title>
        <authorList>
            <person name="Zhao J.J."/>
            <person name="Zhang J."/>
            <person name="Zhang R.J."/>
            <person name="Zhang C.W."/>
            <person name="Yin H.Q."/>
            <person name="Zhang X.X."/>
        </authorList>
    </citation>
    <scope>NUCLEOTIDE SEQUENCE [LARGE SCALE GENOMIC DNA]</scope>
    <source>
        <strain evidence="8 9">E3</strain>
    </source>
</reference>
<evidence type="ECO:0000256" key="6">
    <source>
        <dbReference type="ARBA" id="ARBA00023136"/>
    </source>
</evidence>
<keyword evidence="4 7" id="KW-0812">Transmembrane</keyword>
<keyword evidence="6 7" id="KW-0472">Membrane</keyword>
<feature type="transmembrane region" description="Helical" evidence="7">
    <location>
        <begin position="83"/>
        <end position="108"/>
    </location>
</feature>
<accession>K6WY06</accession>